<proteinExistence type="predicted"/>
<feature type="transmembrane region" description="Helical" evidence="1">
    <location>
        <begin position="75"/>
        <end position="95"/>
    </location>
</feature>
<organism evidence="2 3">
    <name type="scientific">Candidatus Woesebacteria bacterium GW2011_GWB1_39_10</name>
    <dbReference type="NCBI Taxonomy" id="1618572"/>
    <lineage>
        <taxon>Bacteria</taxon>
        <taxon>Candidatus Woeseibacteriota</taxon>
    </lineage>
</organism>
<dbReference type="AlphaFoldDB" id="A0A0G0P3J7"/>
<evidence type="ECO:0000256" key="1">
    <source>
        <dbReference type="SAM" id="Phobius"/>
    </source>
</evidence>
<keyword evidence="1" id="KW-0472">Membrane</keyword>
<protein>
    <submittedName>
        <fullName evidence="2">Uncharacterized protein</fullName>
    </submittedName>
</protein>
<keyword evidence="1" id="KW-1133">Transmembrane helix</keyword>
<keyword evidence="1" id="KW-0812">Transmembrane</keyword>
<gene>
    <name evidence="2" type="ORF">UT17_C0001G0048</name>
</gene>
<evidence type="ECO:0000313" key="3">
    <source>
        <dbReference type="Proteomes" id="UP000034774"/>
    </source>
</evidence>
<comment type="caution">
    <text evidence="2">The sequence shown here is derived from an EMBL/GenBank/DDBJ whole genome shotgun (WGS) entry which is preliminary data.</text>
</comment>
<evidence type="ECO:0000313" key="2">
    <source>
        <dbReference type="EMBL" id="KKQ92669.1"/>
    </source>
</evidence>
<accession>A0A0G0P3J7</accession>
<sequence length="146" mass="15673">MSENNEQFDWKKTALKSVGIGLGAAGREIKRGVGRAVESGKEKATDLIGASRNVLIDYRNKAIEAFKNFPNKDEFAMASFLALAATQTVLLSVAAYNAPALEPSQRIMFAALNASFATIPASGSLAMFRDWVDRSNPAKSGSTVKE</sequence>
<name>A0A0G0P3J7_9BACT</name>
<dbReference type="EMBL" id="LBVU01000001">
    <property type="protein sequence ID" value="KKQ92669.1"/>
    <property type="molecule type" value="Genomic_DNA"/>
</dbReference>
<dbReference type="STRING" id="1618572.UT17_C0001G0048"/>
<dbReference type="Proteomes" id="UP000034774">
    <property type="component" value="Unassembled WGS sequence"/>
</dbReference>
<feature type="transmembrane region" description="Helical" evidence="1">
    <location>
        <begin position="107"/>
        <end position="128"/>
    </location>
</feature>
<reference evidence="2 3" key="1">
    <citation type="journal article" date="2015" name="Nature">
        <title>rRNA introns, odd ribosomes, and small enigmatic genomes across a large radiation of phyla.</title>
        <authorList>
            <person name="Brown C.T."/>
            <person name="Hug L.A."/>
            <person name="Thomas B.C."/>
            <person name="Sharon I."/>
            <person name="Castelle C.J."/>
            <person name="Singh A."/>
            <person name="Wilkins M.J."/>
            <person name="Williams K.H."/>
            <person name="Banfield J.F."/>
        </authorList>
    </citation>
    <scope>NUCLEOTIDE SEQUENCE [LARGE SCALE GENOMIC DNA]</scope>
</reference>